<evidence type="ECO:0000256" key="1">
    <source>
        <dbReference type="ARBA" id="ARBA00001971"/>
    </source>
</evidence>
<evidence type="ECO:0000256" key="3">
    <source>
        <dbReference type="ARBA" id="ARBA00022617"/>
    </source>
</evidence>
<dbReference type="GO" id="GO:0020037">
    <property type="term" value="F:heme binding"/>
    <property type="evidence" value="ECO:0007669"/>
    <property type="project" value="InterPro"/>
</dbReference>
<evidence type="ECO:0000256" key="7">
    <source>
        <dbReference type="ARBA" id="ARBA00023033"/>
    </source>
</evidence>
<sequence>MTIEAPLPTRPPYDPVNVSLEEFWAQSFDDREKAFKILRDERPVSWHRPMEGSMMEPEIDGVWMVTRHEDVCYVSKNPEVFCSGQGITFEAVPEELLDATQSFLGMDGAKHASLRKLVSSVFTPRQVTKIKDQIKHQAKTIVDDLLKTKEGDFVEQVSKRLPMWTIYDMLGLPEDERNEASHLAEGMVAWADPDVAAGREPSEVLTDSLVGLLNIGIGLAERRREDPQDDLMTSLVQAEVDGRRLTDDELGPYFVLLSVAGNDTTRTTTTFTSLALQQFPEQKALLEQDFDGHIQVAIDEFVRWTTPVMTFRRTATQDTELRGQHIRKGDWVTMVYSSANRDERVFDNPNTFDIRRKPNPHVGFGGGGPHYCMGTFMAKMQLESMFRELIFRAPNLRLGEPNYLTGNFITAVKSLPYTLD</sequence>
<evidence type="ECO:0000256" key="2">
    <source>
        <dbReference type="ARBA" id="ARBA00010617"/>
    </source>
</evidence>
<evidence type="ECO:0000256" key="4">
    <source>
        <dbReference type="ARBA" id="ARBA00022723"/>
    </source>
</evidence>
<evidence type="ECO:0000256" key="6">
    <source>
        <dbReference type="ARBA" id="ARBA00023004"/>
    </source>
</evidence>
<keyword evidence="6" id="KW-0408">Iron</keyword>
<evidence type="ECO:0000256" key="5">
    <source>
        <dbReference type="ARBA" id="ARBA00023002"/>
    </source>
</evidence>
<dbReference type="PRINTS" id="PR00359">
    <property type="entry name" value="BP450"/>
</dbReference>
<dbReference type="EMBL" id="MLQM01000001">
    <property type="protein sequence ID" value="OHV06884.1"/>
    <property type="molecule type" value="Genomic_DNA"/>
</dbReference>
<evidence type="ECO:0000313" key="8">
    <source>
        <dbReference type="EMBL" id="OHV06884.1"/>
    </source>
</evidence>
<name>A0A1S1NUA8_9MYCO</name>
<dbReference type="PANTHER" id="PTHR46696:SF4">
    <property type="entry name" value="BIOTIN BIOSYNTHESIS CYTOCHROME P450"/>
    <property type="match status" value="1"/>
</dbReference>
<dbReference type="FunFam" id="1.10.630.10:FF:000018">
    <property type="entry name" value="Cytochrome P450 monooxygenase"/>
    <property type="match status" value="1"/>
</dbReference>
<comment type="cofactor">
    <cofactor evidence="1">
        <name>heme</name>
        <dbReference type="ChEBI" id="CHEBI:30413"/>
    </cofactor>
</comment>
<dbReference type="GO" id="GO:0008395">
    <property type="term" value="F:steroid hydroxylase activity"/>
    <property type="evidence" value="ECO:0007669"/>
    <property type="project" value="TreeGrafter"/>
</dbReference>
<dbReference type="Gene3D" id="1.10.630.10">
    <property type="entry name" value="Cytochrome P450"/>
    <property type="match status" value="1"/>
</dbReference>
<dbReference type="Proteomes" id="UP000179734">
    <property type="component" value="Unassembled WGS sequence"/>
</dbReference>
<dbReference type="SUPFAM" id="SSF48264">
    <property type="entry name" value="Cytochrome P450"/>
    <property type="match status" value="1"/>
</dbReference>
<dbReference type="Pfam" id="PF00067">
    <property type="entry name" value="p450"/>
    <property type="match status" value="1"/>
</dbReference>
<keyword evidence="3" id="KW-0349">Heme</keyword>
<protein>
    <submittedName>
        <fullName evidence="8">Cytochrome</fullName>
    </submittedName>
</protein>
<keyword evidence="4" id="KW-0479">Metal-binding</keyword>
<dbReference type="GO" id="GO:0036199">
    <property type="term" value="F:cholest-4-en-3-one 26-monooxygenase activity"/>
    <property type="evidence" value="ECO:0007669"/>
    <property type="project" value="TreeGrafter"/>
</dbReference>
<proteinExistence type="inferred from homology"/>
<comment type="caution">
    <text evidence="8">The sequence shown here is derived from an EMBL/GenBank/DDBJ whole genome shotgun (WGS) entry which is preliminary data.</text>
</comment>
<dbReference type="InterPro" id="IPR001128">
    <property type="entry name" value="Cyt_P450"/>
</dbReference>
<comment type="similarity">
    <text evidence="2">Belongs to the cytochrome P450 family.</text>
</comment>
<dbReference type="InterPro" id="IPR036396">
    <property type="entry name" value="Cyt_P450_sf"/>
</dbReference>
<dbReference type="PANTHER" id="PTHR46696">
    <property type="entry name" value="P450, PUTATIVE (EUROFUNG)-RELATED"/>
    <property type="match status" value="1"/>
</dbReference>
<keyword evidence="5" id="KW-0560">Oxidoreductase</keyword>
<gene>
    <name evidence="8" type="ORF">BKN37_00065</name>
</gene>
<dbReference type="InterPro" id="IPR002397">
    <property type="entry name" value="Cyt_P450_B"/>
</dbReference>
<reference evidence="8 9" key="1">
    <citation type="submission" date="2016-10" db="EMBL/GenBank/DDBJ databases">
        <title>Genome sequence of Mycobacterium talmonii.</title>
        <authorList>
            <person name="Greninger A.L."/>
            <person name="Elliott B."/>
            <person name="Vasireddy S."/>
            <person name="Vasireddy R."/>
        </authorList>
    </citation>
    <scope>NUCLEOTIDE SEQUENCE [LARGE SCALE GENOMIC DNA]</scope>
    <source>
        <strain evidence="9">NE-TNMC-100812</strain>
    </source>
</reference>
<dbReference type="GO" id="GO:0006707">
    <property type="term" value="P:cholesterol catabolic process"/>
    <property type="evidence" value="ECO:0007669"/>
    <property type="project" value="TreeGrafter"/>
</dbReference>
<keyword evidence="9" id="KW-1185">Reference proteome</keyword>
<dbReference type="RefSeq" id="WP_071019234.1">
    <property type="nucleotide sequence ID" value="NZ_MLQM01000001.1"/>
</dbReference>
<organism evidence="8 9">
    <name type="scientific">Mycobacterium talmoniae</name>
    <dbReference type="NCBI Taxonomy" id="1858794"/>
    <lineage>
        <taxon>Bacteria</taxon>
        <taxon>Bacillati</taxon>
        <taxon>Actinomycetota</taxon>
        <taxon>Actinomycetes</taxon>
        <taxon>Mycobacteriales</taxon>
        <taxon>Mycobacteriaceae</taxon>
        <taxon>Mycobacterium</taxon>
    </lineage>
</organism>
<dbReference type="CDD" id="cd11033">
    <property type="entry name" value="CYP142-like"/>
    <property type="match status" value="1"/>
</dbReference>
<accession>A0A1S1NUA8</accession>
<evidence type="ECO:0000313" key="9">
    <source>
        <dbReference type="Proteomes" id="UP000179734"/>
    </source>
</evidence>
<keyword evidence="7" id="KW-0503">Monooxygenase</keyword>
<dbReference type="AlphaFoldDB" id="A0A1S1NUA8"/>
<dbReference type="GO" id="GO:0005506">
    <property type="term" value="F:iron ion binding"/>
    <property type="evidence" value="ECO:0007669"/>
    <property type="project" value="InterPro"/>
</dbReference>